<dbReference type="EMBL" id="JBHLYR010000020">
    <property type="protein sequence ID" value="MFB9991530.1"/>
    <property type="molecule type" value="Genomic_DNA"/>
</dbReference>
<evidence type="ECO:0008006" key="4">
    <source>
        <dbReference type="Google" id="ProtNLM"/>
    </source>
</evidence>
<name>A0ABV6AVL1_9DEIO</name>
<proteinExistence type="predicted"/>
<evidence type="ECO:0000313" key="2">
    <source>
        <dbReference type="EMBL" id="MFB9991530.1"/>
    </source>
</evidence>
<dbReference type="RefSeq" id="WP_380006713.1">
    <property type="nucleotide sequence ID" value="NZ_JBHLYR010000020.1"/>
</dbReference>
<sequence length="105" mass="11885">MTQPPTPSWRTQLRAWLLQGQKEEEERFYEEEGQTQHHTPSWWKVMCLTGVNYFSTLGDQPGIAALAAISAGLLALSPIATLLLILVTLFGALRMYRRVAEGRLR</sequence>
<keyword evidence="1" id="KW-0472">Membrane</keyword>
<dbReference type="Proteomes" id="UP001589733">
    <property type="component" value="Unassembled WGS sequence"/>
</dbReference>
<keyword evidence="3" id="KW-1185">Reference proteome</keyword>
<keyword evidence="1" id="KW-0812">Transmembrane</keyword>
<organism evidence="2 3">
    <name type="scientific">Deinococcus oregonensis</name>
    <dbReference type="NCBI Taxonomy" id="1805970"/>
    <lineage>
        <taxon>Bacteria</taxon>
        <taxon>Thermotogati</taxon>
        <taxon>Deinococcota</taxon>
        <taxon>Deinococci</taxon>
        <taxon>Deinococcales</taxon>
        <taxon>Deinococcaceae</taxon>
        <taxon>Deinococcus</taxon>
    </lineage>
</organism>
<keyword evidence="1" id="KW-1133">Transmembrane helix</keyword>
<protein>
    <recommendedName>
        <fullName evidence="4">DUF202 domain-containing protein</fullName>
    </recommendedName>
</protein>
<accession>A0ABV6AVL1</accession>
<comment type="caution">
    <text evidence="2">The sequence shown here is derived from an EMBL/GenBank/DDBJ whole genome shotgun (WGS) entry which is preliminary data.</text>
</comment>
<reference evidence="2 3" key="1">
    <citation type="submission" date="2024-09" db="EMBL/GenBank/DDBJ databases">
        <authorList>
            <person name="Sun Q."/>
            <person name="Mori K."/>
        </authorList>
    </citation>
    <scope>NUCLEOTIDE SEQUENCE [LARGE SCALE GENOMIC DNA]</scope>
    <source>
        <strain evidence="2 3">JCM 13503</strain>
    </source>
</reference>
<evidence type="ECO:0000313" key="3">
    <source>
        <dbReference type="Proteomes" id="UP001589733"/>
    </source>
</evidence>
<gene>
    <name evidence="2" type="ORF">ACFFLM_06055</name>
</gene>
<evidence type="ECO:0000256" key="1">
    <source>
        <dbReference type="SAM" id="Phobius"/>
    </source>
</evidence>
<feature type="transmembrane region" description="Helical" evidence="1">
    <location>
        <begin position="63"/>
        <end position="96"/>
    </location>
</feature>